<dbReference type="GO" id="GO:0005509">
    <property type="term" value="F:calcium ion binding"/>
    <property type="evidence" value="ECO:0007669"/>
    <property type="project" value="InterPro"/>
</dbReference>
<dbReference type="OrthoDB" id="74314at2759"/>
<protein>
    <recommendedName>
        <fullName evidence="3">EF-hand domain-containing protein</fullName>
    </recommendedName>
</protein>
<keyword evidence="5" id="KW-1185">Reference proteome</keyword>
<reference evidence="4" key="1">
    <citation type="submission" date="2021-05" db="EMBL/GenBank/DDBJ databases">
        <title>The genome of the haptophyte Pavlova lutheri (Diacronema luteri, Pavlovales) - a model for lipid biosynthesis in eukaryotic algae.</title>
        <authorList>
            <person name="Hulatt C.J."/>
            <person name="Posewitz M.C."/>
        </authorList>
    </citation>
    <scope>NUCLEOTIDE SEQUENCE</scope>
    <source>
        <strain evidence="4">NIVA-4/92</strain>
    </source>
</reference>
<dbReference type="InterPro" id="IPR018247">
    <property type="entry name" value="EF_Hand_1_Ca_BS"/>
</dbReference>
<name>A0A8J5XV20_DIALT</name>
<dbReference type="SUPFAM" id="SSF47473">
    <property type="entry name" value="EF-hand"/>
    <property type="match status" value="1"/>
</dbReference>
<dbReference type="InterPro" id="IPR002048">
    <property type="entry name" value="EF_hand_dom"/>
</dbReference>
<dbReference type="AlphaFoldDB" id="A0A8J5XV20"/>
<evidence type="ECO:0000313" key="4">
    <source>
        <dbReference type="EMBL" id="KAG8465940.1"/>
    </source>
</evidence>
<evidence type="ECO:0000256" key="1">
    <source>
        <dbReference type="ARBA" id="ARBA00022837"/>
    </source>
</evidence>
<feature type="domain" description="EF-hand" evidence="3">
    <location>
        <begin position="161"/>
        <end position="178"/>
    </location>
</feature>
<feature type="compositionally biased region" description="Low complexity" evidence="2">
    <location>
        <begin position="212"/>
        <end position="253"/>
    </location>
</feature>
<organism evidence="4 5">
    <name type="scientific">Diacronema lutheri</name>
    <name type="common">Unicellular marine alga</name>
    <name type="synonym">Monochrysis lutheri</name>
    <dbReference type="NCBI Taxonomy" id="2081491"/>
    <lineage>
        <taxon>Eukaryota</taxon>
        <taxon>Haptista</taxon>
        <taxon>Haptophyta</taxon>
        <taxon>Pavlovophyceae</taxon>
        <taxon>Pavlovales</taxon>
        <taxon>Pavlovaceae</taxon>
        <taxon>Diacronema</taxon>
    </lineage>
</organism>
<comment type="caution">
    <text evidence="4">The sequence shown here is derived from an EMBL/GenBank/DDBJ whole genome shotgun (WGS) entry which is preliminary data.</text>
</comment>
<keyword evidence="1" id="KW-0106">Calcium</keyword>
<gene>
    <name evidence="4" type="ORF">KFE25_005510</name>
</gene>
<dbReference type="PROSITE" id="PS00018">
    <property type="entry name" value="EF_HAND_1"/>
    <property type="match status" value="2"/>
</dbReference>
<dbReference type="EMBL" id="JAGTXO010000009">
    <property type="protein sequence ID" value="KAG8465940.1"/>
    <property type="molecule type" value="Genomic_DNA"/>
</dbReference>
<evidence type="ECO:0000313" key="5">
    <source>
        <dbReference type="Proteomes" id="UP000751190"/>
    </source>
</evidence>
<evidence type="ECO:0000259" key="3">
    <source>
        <dbReference type="Pfam" id="PF13202"/>
    </source>
</evidence>
<dbReference type="Proteomes" id="UP000751190">
    <property type="component" value="Unassembled WGS sequence"/>
</dbReference>
<evidence type="ECO:0000256" key="2">
    <source>
        <dbReference type="SAM" id="MobiDB-lite"/>
    </source>
</evidence>
<proteinExistence type="predicted"/>
<accession>A0A8J5XV20</accession>
<feature type="compositionally biased region" description="Low complexity" evidence="2">
    <location>
        <begin position="265"/>
        <end position="280"/>
    </location>
</feature>
<dbReference type="Pfam" id="PF13202">
    <property type="entry name" value="EF-hand_5"/>
    <property type="match status" value="2"/>
</dbReference>
<dbReference type="InterPro" id="IPR011992">
    <property type="entry name" value="EF-hand-dom_pair"/>
</dbReference>
<sequence>MGFQPTRSAADGPVAMIVRHTRGGGRSGSASIASDGLAQNIERALIDGQIDEFRYADADENGLLSSQEAFDASAGAMTIDEAVAFVARADVNNDTFIDLEEWLPTDLAPVWTGDVDELDARETRAWLADSGFDTDGDGRLSEREFEAVRAFRLPSDPRARAFGEMDEDGDGYVDAHELPVLFDGGERLEEHGMAEGVGEADAVLVAPADTAEPAATAPEAPAAPAEPAAPADVAEPADGAAEPAGGTAEPAGAQSAPSDGAALLSAAPGDGAAEASSGAARLPLTPP</sequence>
<feature type="domain" description="EF-hand" evidence="3">
    <location>
        <begin position="132"/>
        <end position="147"/>
    </location>
</feature>
<dbReference type="Gene3D" id="1.10.238.10">
    <property type="entry name" value="EF-hand"/>
    <property type="match status" value="2"/>
</dbReference>
<feature type="region of interest" description="Disordered" evidence="2">
    <location>
        <begin position="212"/>
        <end position="287"/>
    </location>
</feature>